<gene>
    <name evidence="3" type="ordered locus">Sgly_0756</name>
</gene>
<accession>F0T0P8</accession>
<proteinExistence type="predicted"/>
<name>F0T0P8_SYNGF</name>
<dbReference type="InterPro" id="IPR050695">
    <property type="entry name" value="N-acetylmuramoyl_amidase_3"/>
</dbReference>
<dbReference type="PANTHER" id="PTHR30404:SF0">
    <property type="entry name" value="N-ACETYLMURAMOYL-L-ALANINE AMIDASE AMIC"/>
    <property type="match status" value="1"/>
</dbReference>
<dbReference type="PANTHER" id="PTHR30404">
    <property type="entry name" value="N-ACETYLMURAMOYL-L-ALANINE AMIDASE"/>
    <property type="match status" value="1"/>
</dbReference>
<dbReference type="EMBL" id="CP002547">
    <property type="protein sequence ID" value="ADY55113.1"/>
    <property type="molecule type" value="Genomic_DNA"/>
</dbReference>
<dbReference type="InterPro" id="IPR002508">
    <property type="entry name" value="MurNAc-LAA_cat"/>
</dbReference>
<evidence type="ECO:0000313" key="4">
    <source>
        <dbReference type="Proteomes" id="UP000007488"/>
    </source>
</evidence>
<evidence type="ECO:0000256" key="1">
    <source>
        <dbReference type="ARBA" id="ARBA00022801"/>
    </source>
</evidence>
<keyword evidence="4" id="KW-1185">Reference proteome</keyword>
<dbReference type="RefSeq" id="WP_013623984.1">
    <property type="nucleotide sequence ID" value="NC_015172.1"/>
</dbReference>
<dbReference type="Gene3D" id="3.40.50.12090">
    <property type="match status" value="1"/>
</dbReference>
<keyword evidence="1 3" id="KW-0378">Hydrolase</keyword>
<evidence type="ECO:0000259" key="2">
    <source>
        <dbReference type="SMART" id="SM00646"/>
    </source>
</evidence>
<dbReference type="SUPFAM" id="SSF53187">
    <property type="entry name" value="Zn-dependent exopeptidases"/>
    <property type="match status" value="1"/>
</dbReference>
<reference evidence="3 4" key="1">
    <citation type="journal article" date="2011" name="Stand. Genomic Sci.">
        <title>Complete genome sequence of Syntrophobotulus glycolicus type strain (FlGlyR).</title>
        <authorList>
            <person name="Han C."/>
            <person name="Mwirichia R."/>
            <person name="Chertkov O."/>
            <person name="Held B."/>
            <person name="Lapidus A."/>
            <person name="Nolan M."/>
            <person name="Lucas S."/>
            <person name="Hammon N."/>
            <person name="Deshpande S."/>
            <person name="Cheng J.F."/>
            <person name="Tapia R."/>
            <person name="Goodwin L."/>
            <person name="Pitluck S."/>
            <person name="Huntemann M."/>
            <person name="Liolios K."/>
            <person name="Ivanova N."/>
            <person name="Pagani I."/>
            <person name="Mavromatis K."/>
            <person name="Ovchinikova G."/>
            <person name="Pati A."/>
            <person name="Chen A."/>
            <person name="Palaniappan K."/>
            <person name="Land M."/>
            <person name="Hauser L."/>
            <person name="Brambilla E.M."/>
            <person name="Rohde M."/>
            <person name="Spring S."/>
            <person name="Sikorski J."/>
            <person name="Goker M."/>
            <person name="Woyke T."/>
            <person name="Bristow J."/>
            <person name="Eisen J.A."/>
            <person name="Markowitz V."/>
            <person name="Hugenholtz P."/>
            <person name="Kyrpides N.C."/>
            <person name="Klenk H.P."/>
            <person name="Detter J.C."/>
        </authorList>
    </citation>
    <scope>NUCLEOTIDE SEQUENCE [LARGE SCALE GENOMIC DNA]</scope>
    <source>
        <strain evidence="4">DSM 8271 / FlGlyR</strain>
    </source>
</reference>
<dbReference type="AlphaFoldDB" id="F0T0P8"/>
<dbReference type="Proteomes" id="UP000007488">
    <property type="component" value="Chromosome"/>
</dbReference>
<sequence>MFKVCIDPGHNETGADRGARYKDLAEEILTLKIAKLVKQGLEAQGNFTVIMTREGQTVNGPATTLLDSLRTRCSIANNAGADLLVSIHINAGKGTGSEVLVYGTGGKAEVCGKIMAPLIADAGSWTNRGVKVQNIQVLRDTTMPAILTENGFIDNDNDYQKLLKDSVLKDIADAHVLGICNYFGVKYKTSPTVQPVATTSQAAALPFLIIYSGEVESRIMPYLQESLKAPAIPLAALSETVVNAAQKLIGIGGKAEDYVVAGKKLTLYKLIAGSNRIETAEAVIKAVRGGIA</sequence>
<dbReference type="SMART" id="SM00646">
    <property type="entry name" value="Ami_3"/>
    <property type="match status" value="1"/>
</dbReference>
<dbReference type="Pfam" id="PF01520">
    <property type="entry name" value="Amidase_3"/>
    <property type="match status" value="1"/>
</dbReference>
<protein>
    <submittedName>
        <fullName evidence="3">Cell wall hydrolase/autolysin</fullName>
    </submittedName>
</protein>
<evidence type="ECO:0000313" key="3">
    <source>
        <dbReference type="EMBL" id="ADY55113.1"/>
    </source>
</evidence>
<dbReference type="KEGG" id="sgy:Sgly_0756"/>
<dbReference type="STRING" id="645991.Sgly_0756"/>
<dbReference type="GO" id="GO:0008745">
    <property type="term" value="F:N-acetylmuramoyl-L-alanine amidase activity"/>
    <property type="evidence" value="ECO:0007669"/>
    <property type="project" value="InterPro"/>
</dbReference>
<dbReference type="CDD" id="cd02696">
    <property type="entry name" value="MurNAc-LAA"/>
    <property type="match status" value="1"/>
</dbReference>
<dbReference type="GO" id="GO:0009253">
    <property type="term" value="P:peptidoglycan catabolic process"/>
    <property type="evidence" value="ECO:0007669"/>
    <property type="project" value="InterPro"/>
</dbReference>
<reference evidence="4" key="2">
    <citation type="submission" date="2011-02" db="EMBL/GenBank/DDBJ databases">
        <title>The complete genome of Syntrophobotulus glycolicus DSM 8271.</title>
        <authorList>
            <person name="Lucas S."/>
            <person name="Copeland A."/>
            <person name="Lapidus A."/>
            <person name="Bruce D."/>
            <person name="Goodwin L."/>
            <person name="Pitluck S."/>
            <person name="Kyrpides N."/>
            <person name="Mavromatis K."/>
            <person name="Pagani I."/>
            <person name="Ivanova N."/>
            <person name="Mikhailova N."/>
            <person name="Chertkov O."/>
            <person name="Held B."/>
            <person name="Detter J.C."/>
            <person name="Tapia R."/>
            <person name="Han C."/>
            <person name="Land M."/>
            <person name="Hauser L."/>
            <person name="Markowitz V."/>
            <person name="Cheng J.-F."/>
            <person name="Hugenholtz P."/>
            <person name="Woyke T."/>
            <person name="Wu D."/>
            <person name="Spring S."/>
            <person name="Schroeder M."/>
            <person name="Brambilla E."/>
            <person name="Klenk H.-P."/>
            <person name="Eisen J.A."/>
        </authorList>
    </citation>
    <scope>NUCLEOTIDE SEQUENCE [LARGE SCALE GENOMIC DNA]</scope>
    <source>
        <strain evidence="4">DSM 8271 / FlGlyR</strain>
    </source>
</reference>
<dbReference type="eggNOG" id="COG0860">
    <property type="taxonomic scope" value="Bacteria"/>
</dbReference>
<dbReference type="Gene3D" id="3.40.630.40">
    <property type="entry name" value="Zn-dependent exopeptidases"/>
    <property type="match status" value="1"/>
</dbReference>
<feature type="domain" description="MurNAc-LAA" evidence="2">
    <location>
        <begin position="73"/>
        <end position="180"/>
    </location>
</feature>
<dbReference type="GO" id="GO:0030288">
    <property type="term" value="C:outer membrane-bounded periplasmic space"/>
    <property type="evidence" value="ECO:0007669"/>
    <property type="project" value="TreeGrafter"/>
</dbReference>
<dbReference type="HOGENOM" id="CLU_014322_9_5_9"/>
<organism evidence="3 4">
    <name type="scientific">Syntrophobotulus glycolicus (strain DSM 8271 / FlGlyR)</name>
    <dbReference type="NCBI Taxonomy" id="645991"/>
    <lineage>
        <taxon>Bacteria</taxon>
        <taxon>Bacillati</taxon>
        <taxon>Bacillota</taxon>
        <taxon>Clostridia</taxon>
        <taxon>Eubacteriales</taxon>
        <taxon>Desulfitobacteriaceae</taxon>
        <taxon>Syntrophobotulus</taxon>
    </lineage>
</organism>